<dbReference type="SUPFAM" id="SSF51445">
    <property type="entry name" value="(Trans)glycosidases"/>
    <property type="match status" value="1"/>
</dbReference>
<dbReference type="Gene3D" id="3.20.20.300">
    <property type="entry name" value="Glycoside hydrolase, family 3, N-terminal domain"/>
    <property type="match status" value="1"/>
</dbReference>
<keyword evidence="3" id="KW-0472">Membrane</keyword>
<evidence type="ECO:0000256" key="3">
    <source>
        <dbReference type="SAM" id="Phobius"/>
    </source>
</evidence>
<dbReference type="RefSeq" id="WP_069663963.1">
    <property type="nucleotide sequence ID" value="NZ_JBHUJJ010000001.1"/>
</dbReference>
<dbReference type="SMART" id="SM01217">
    <property type="entry name" value="Fn3_like"/>
    <property type="match status" value="1"/>
</dbReference>
<evidence type="ECO:0000313" key="5">
    <source>
        <dbReference type="EMBL" id="OEG12258.1"/>
    </source>
</evidence>
<dbReference type="OrthoDB" id="9805821at2"/>
<dbReference type="Pfam" id="PF14310">
    <property type="entry name" value="Fn3-like"/>
    <property type="match status" value="1"/>
</dbReference>
<dbReference type="InterPro" id="IPR050288">
    <property type="entry name" value="Cellulose_deg_GH3"/>
</dbReference>
<dbReference type="InterPro" id="IPR013783">
    <property type="entry name" value="Ig-like_fold"/>
</dbReference>
<name>A0A1E5GHR6_9ENTE</name>
<dbReference type="GO" id="GO:0005975">
    <property type="term" value="P:carbohydrate metabolic process"/>
    <property type="evidence" value="ECO:0007669"/>
    <property type="project" value="InterPro"/>
</dbReference>
<proteinExistence type="inferred from homology"/>
<comment type="caution">
    <text evidence="5">The sequence shown here is derived from an EMBL/GenBank/DDBJ whole genome shotgun (WGS) entry which is preliminary data.</text>
</comment>
<dbReference type="PANTHER" id="PTHR42715:SF10">
    <property type="entry name" value="BETA-GLUCOSIDASE"/>
    <property type="match status" value="1"/>
</dbReference>
<dbReference type="EMBL" id="MIJY01000034">
    <property type="protein sequence ID" value="OEG12258.1"/>
    <property type="molecule type" value="Genomic_DNA"/>
</dbReference>
<dbReference type="InterPro" id="IPR036881">
    <property type="entry name" value="Glyco_hydro_3_C_sf"/>
</dbReference>
<accession>A0A1E5GHR6</accession>
<organism evidence="5 6">
    <name type="scientific">Enterococcus termitis</name>
    <dbReference type="NCBI Taxonomy" id="332950"/>
    <lineage>
        <taxon>Bacteria</taxon>
        <taxon>Bacillati</taxon>
        <taxon>Bacillota</taxon>
        <taxon>Bacilli</taxon>
        <taxon>Lactobacillales</taxon>
        <taxon>Enterococcaceae</taxon>
        <taxon>Enterococcus</taxon>
    </lineage>
</organism>
<dbReference type="InterPro" id="IPR026891">
    <property type="entry name" value="Fn3-like"/>
</dbReference>
<dbReference type="PRINTS" id="PR00133">
    <property type="entry name" value="GLHYDRLASE3"/>
</dbReference>
<dbReference type="AlphaFoldDB" id="A0A1E5GHR6"/>
<keyword evidence="2" id="KW-0378">Hydrolase</keyword>
<dbReference type="Gene3D" id="3.40.50.1700">
    <property type="entry name" value="Glycoside hydrolase family 3 C-terminal domain"/>
    <property type="match status" value="1"/>
</dbReference>
<feature type="transmembrane region" description="Helical" evidence="3">
    <location>
        <begin position="91"/>
        <end position="109"/>
    </location>
</feature>
<comment type="similarity">
    <text evidence="1">Belongs to the glycosyl hydrolase 3 family.</text>
</comment>
<dbReference type="InterPro" id="IPR036962">
    <property type="entry name" value="Glyco_hydro_3_N_sf"/>
</dbReference>
<dbReference type="Proteomes" id="UP000095094">
    <property type="component" value="Unassembled WGS sequence"/>
</dbReference>
<dbReference type="PATRIC" id="fig|332950.4.peg.2880"/>
<feature type="domain" description="Fibronectin type III-like" evidence="4">
    <location>
        <begin position="461"/>
        <end position="535"/>
    </location>
</feature>
<evidence type="ECO:0000259" key="4">
    <source>
        <dbReference type="SMART" id="SM01217"/>
    </source>
</evidence>
<dbReference type="InterPro" id="IPR017853">
    <property type="entry name" value="GH"/>
</dbReference>
<dbReference type="GO" id="GO:0004553">
    <property type="term" value="F:hydrolase activity, hydrolyzing O-glycosyl compounds"/>
    <property type="evidence" value="ECO:0007669"/>
    <property type="project" value="InterPro"/>
</dbReference>
<dbReference type="InterPro" id="IPR002772">
    <property type="entry name" value="Glyco_hydro_3_C"/>
</dbReference>
<reference evidence="6" key="1">
    <citation type="submission" date="2016-09" db="EMBL/GenBank/DDBJ databases">
        <authorList>
            <person name="Gulvik C.A."/>
        </authorList>
    </citation>
    <scope>NUCLEOTIDE SEQUENCE [LARGE SCALE GENOMIC DNA]</scope>
    <source>
        <strain evidence="6">LMG 8895</strain>
    </source>
</reference>
<dbReference type="Pfam" id="PF01915">
    <property type="entry name" value="Glyco_hydro_3_C"/>
    <property type="match status" value="1"/>
</dbReference>
<protein>
    <recommendedName>
        <fullName evidence="4">Fibronectin type III-like domain-containing protein</fullName>
    </recommendedName>
</protein>
<evidence type="ECO:0000313" key="6">
    <source>
        <dbReference type="Proteomes" id="UP000095094"/>
    </source>
</evidence>
<evidence type="ECO:0000256" key="1">
    <source>
        <dbReference type="ARBA" id="ARBA00005336"/>
    </source>
</evidence>
<dbReference type="Pfam" id="PF00933">
    <property type="entry name" value="Glyco_hydro_3"/>
    <property type="match status" value="1"/>
</dbReference>
<dbReference type="SUPFAM" id="SSF52279">
    <property type="entry name" value="Beta-D-glucan exohydrolase, C-terminal domain"/>
    <property type="match status" value="1"/>
</dbReference>
<keyword evidence="3" id="KW-0812">Transmembrane</keyword>
<dbReference type="Gene3D" id="2.60.40.10">
    <property type="entry name" value="Immunoglobulins"/>
    <property type="match status" value="1"/>
</dbReference>
<dbReference type="PANTHER" id="PTHR42715">
    <property type="entry name" value="BETA-GLUCOSIDASE"/>
    <property type="match status" value="1"/>
</dbReference>
<dbReference type="InterPro" id="IPR001764">
    <property type="entry name" value="Glyco_hydro_3_N"/>
</dbReference>
<keyword evidence="6" id="KW-1185">Reference proteome</keyword>
<keyword evidence="3" id="KW-1133">Transmembrane helix</keyword>
<evidence type="ECO:0000256" key="2">
    <source>
        <dbReference type="ARBA" id="ARBA00022801"/>
    </source>
</evidence>
<gene>
    <name evidence="5" type="ORF">BCR25_06860</name>
</gene>
<sequence length="921" mass="103280">MKEWIQARKVRKKKIVAEVKKDRIQLKEEKAAIKTLPQAEQEAAKQALKQKQKAKKIEYKEQLQITDKAQKKQLKKEHRLYKKIKNRPRRGIIWSVIVLAILTIVVKVGPTVKDMTETMSGKGIELAEDSKASSQARSDGEKVSEKIADEGIVLLKNEQQSLPLADKKVNVFGVSSFGFRYGGGGSGGSDTSRAISLYDGLEEAGLAYNKDLYDFYMERPEVKDTTGKSDTGLMAIAKMMVSKEDGDEPEIDYLTKDIVKQATDYSQNAVIVLASAGVESSDMDQSQLKLTENKKALIKQVAENFENVTIVINSGNTLELGYLEEFPTIRSIVWVGTPGPYGTRSLGNVLAGKINPSGRLTDTYAYQIDSAPASENFGSYKYDNLDKHFVNYQEGIYIGYRFYETFYEQNEAGYEKAVQFPYGYGLSYTNFDWKLVDTKMNEKTISLDVEVTNIGESAGKDVLQLYFSAPYTKNGIEKSAIELGAYGKTKLLKPNEKEIVTLTFSTNDMASYDMNDKEAYVLEEGTYKIKLGKNVHDITETVEYHNPKEIVIKEDAQTGTQIQNQFEKNANEQTYLSRNDWEKTYPSDDNLNYTAPTFVLDEVNKQRTDSKMTMPKFEQENGIKLEDLKDLSYDDPKWDDFLAQFSVEELMDFYTQGAYKTNAVERLGVPATVLLDGPAGINFFFKPVKAAAYPTEIVIASTWNDQLAYEWGQSVGKEARAMGVHGWYAPAMNIHRTAQGGRNFEYFSEDPLLSGKMAASVTKGSQDQGVIVFIKHFAMNDQETNARSGLYVWANEQAMRELHLKPFEIAVKEGGTYGAMSSFSFLNGQWAGANSTLLNDVLRKEWGFEGIVSSDAVFGFMHADDAVVSGNDLMLDIMSKTANKKRLKQAYKKDQSGIANGLKTSAHNALYAILQTYIFEK</sequence>